<evidence type="ECO:0000313" key="2">
    <source>
        <dbReference type="EMBL" id="TCL03721.1"/>
    </source>
</evidence>
<proteinExistence type="predicted"/>
<feature type="transmembrane region" description="Helical" evidence="1">
    <location>
        <begin position="35"/>
        <end position="58"/>
    </location>
</feature>
<keyword evidence="1" id="KW-0812">Transmembrane</keyword>
<sequence>MLKNDIDQDIINEVAKIEAYPGWNNNSKIYKLLKWLSTICLFLVGILIFIISLEGAYVVHRTKFFSIILVFFDYIPPLLYIMAFFSCMLIIVFTIILVNHFKDIIGKGTKNIEGNHNHELIVYYSLKNQSQLEKMKFLLNVNFNKTNNEIIYFIQMAAVGAFIFSNGPKLNSFSNFWQYNESNGIDYFFLLLLFVVIVSNVALFSVYKMVQRKSSYALSIIDAAVSYKKLRHESIFKVKNLKGK</sequence>
<name>A0A4R1NDK1_9GAMM</name>
<reference evidence="2 3" key="1">
    <citation type="submission" date="2019-02" db="EMBL/GenBank/DDBJ databases">
        <title>Investigation of anaerobic lignin degradation for improved lignocellulosic biofuels.</title>
        <authorList>
            <person name="Deangelis K."/>
        </authorList>
    </citation>
    <scope>NUCLEOTIDE SEQUENCE [LARGE SCALE GENOMIC DNA]</scope>
    <source>
        <strain evidence="2 3">159R</strain>
    </source>
</reference>
<gene>
    <name evidence="2" type="ORF">EZJ58_1800</name>
</gene>
<evidence type="ECO:0000313" key="3">
    <source>
        <dbReference type="Proteomes" id="UP000294555"/>
    </source>
</evidence>
<feature type="transmembrane region" description="Helical" evidence="1">
    <location>
        <begin position="78"/>
        <end position="98"/>
    </location>
</feature>
<dbReference type="RefSeq" id="WP_132922564.1">
    <property type="nucleotide sequence ID" value="NZ_SJOI01000001.1"/>
</dbReference>
<dbReference type="Proteomes" id="UP000294555">
    <property type="component" value="Unassembled WGS sequence"/>
</dbReference>
<organism evidence="2 3">
    <name type="scientific">Sodalis ligni</name>
    <dbReference type="NCBI Taxonomy" id="2697027"/>
    <lineage>
        <taxon>Bacteria</taxon>
        <taxon>Pseudomonadati</taxon>
        <taxon>Pseudomonadota</taxon>
        <taxon>Gammaproteobacteria</taxon>
        <taxon>Enterobacterales</taxon>
        <taxon>Bruguierivoracaceae</taxon>
        <taxon>Sodalis</taxon>
    </lineage>
</organism>
<protein>
    <submittedName>
        <fullName evidence="2">Uncharacterized protein</fullName>
    </submittedName>
</protein>
<keyword evidence="1" id="KW-0472">Membrane</keyword>
<accession>A0A4R1NDK1</accession>
<feature type="transmembrane region" description="Helical" evidence="1">
    <location>
        <begin position="187"/>
        <end position="207"/>
    </location>
</feature>
<dbReference type="AlphaFoldDB" id="A0A4R1NDK1"/>
<keyword evidence="1" id="KW-1133">Transmembrane helix</keyword>
<evidence type="ECO:0000256" key="1">
    <source>
        <dbReference type="SAM" id="Phobius"/>
    </source>
</evidence>
<dbReference type="EMBL" id="SJOI01000001">
    <property type="protein sequence ID" value="TCL03721.1"/>
    <property type="molecule type" value="Genomic_DNA"/>
</dbReference>
<comment type="caution">
    <text evidence="2">The sequence shown here is derived from an EMBL/GenBank/DDBJ whole genome shotgun (WGS) entry which is preliminary data.</text>
</comment>
<keyword evidence="3" id="KW-1185">Reference proteome</keyword>
<feature type="transmembrane region" description="Helical" evidence="1">
    <location>
        <begin position="150"/>
        <end position="167"/>
    </location>
</feature>